<proteinExistence type="predicted"/>
<sequence>MKPDYWKKRSEQIARRQFIKADAFEVAQRKEYDRAMKSMQRDIEVFYQRYATNNEVTMAEARKQLTAGELKEFKMTLEEFTEKAKDNADGRWTQELNNVYYKTRVTRLEALQTQIGQHSEMLAGSRQESTEKLLGDIYTDTYYRNIYEIQKGFSIGGSFAHVDDEGLKKVLGSKLDGRNWSQRIWDDRSKVRQELQRNLSQSFIRGDSIDRTVKSVIERMSVSRSNAERLVQTESAFFAGQATATGYKESGVVQQYEVLATLDTRTSSVCREMDGKVFKLSEMEVNVNYPPFHARCRTTTVAHFDDDEDIGERIAMDPDGNTYFVPGDMNYEDWYQKHVVDKYGQEELDIMSKKVLRESADKNQFNQYKEVLGNKGPKSFAAFQDMKYNKPEEWLTTKSLYRDVNWQLKAQGNLLTGSVHKVEKIGVPNSVFDNYKDGKLESRRYYGNTGKTRLDIDLTNHRNAKMHPIVPHAHTWGDKIDAPDGISREIDGRELTLAEKIANKNIIGKDR</sequence>
<dbReference type="RefSeq" id="WP_068586902.1">
    <property type="nucleotide sequence ID" value="NZ_FTNK01000005.1"/>
</dbReference>
<name>A0ABY1JXD8_9BACL</name>
<evidence type="ECO:0000313" key="3">
    <source>
        <dbReference type="Proteomes" id="UP000186666"/>
    </source>
</evidence>
<keyword evidence="3" id="KW-1185">Reference proteome</keyword>
<comment type="caution">
    <text evidence="2">The sequence shown here is derived from an EMBL/GenBank/DDBJ whole genome shotgun (WGS) entry which is preliminary data.</text>
</comment>
<dbReference type="Proteomes" id="UP000186666">
    <property type="component" value="Unassembled WGS sequence"/>
</dbReference>
<evidence type="ECO:0000313" key="2">
    <source>
        <dbReference type="EMBL" id="SIQ93411.1"/>
    </source>
</evidence>
<feature type="domain" description="Phage head morphogenesis" evidence="1">
    <location>
        <begin position="193"/>
        <end position="300"/>
    </location>
</feature>
<dbReference type="Pfam" id="PF04233">
    <property type="entry name" value="Phage_Mu_F"/>
    <property type="match status" value="1"/>
</dbReference>
<dbReference type="EMBL" id="FTNK01000005">
    <property type="protein sequence ID" value="SIQ93411.1"/>
    <property type="molecule type" value="Genomic_DNA"/>
</dbReference>
<reference evidence="2 3" key="1">
    <citation type="submission" date="2017-01" db="EMBL/GenBank/DDBJ databases">
        <authorList>
            <person name="Varghese N."/>
            <person name="Submissions S."/>
        </authorList>
    </citation>
    <scope>NUCLEOTIDE SEQUENCE [LARGE SCALE GENOMIC DNA]</scope>
    <source>
        <strain evidence="2 3">ATCC 23464</strain>
    </source>
</reference>
<protein>
    <submittedName>
        <fullName evidence="2">Phage putative head morphogenesis protein, SPP1 gp7 family</fullName>
    </submittedName>
</protein>
<accession>A0ABY1JXD8</accession>
<dbReference type="NCBIfam" id="TIGR01641">
    <property type="entry name" value="phageSPP1_gp7"/>
    <property type="match status" value="1"/>
</dbReference>
<dbReference type="InterPro" id="IPR006528">
    <property type="entry name" value="Phage_head_morphogenesis_dom"/>
</dbReference>
<gene>
    <name evidence="2" type="ORF">SAMN05421578_105116</name>
</gene>
<organism evidence="2 3">
    <name type="scientific">Paenibacillus macquariensis</name>
    <dbReference type="NCBI Taxonomy" id="948756"/>
    <lineage>
        <taxon>Bacteria</taxon>
        <taxon>Bacillati</taxon>
        <taxon>Bacillota</taxon>
        <taxon>Bacilli</taxon>
        <taxon>Bacillales</taxon>
        <taxon>Paenibacillaceae</taxon>
        <taxon>Paenibacillus</taxon>
    </lineage>
</organism>
<evidence type="ECO:0000259" key="1">
    <source>
        <dbReference type="Pfam" id="PF04233"/>
    </source>
</evidence>